<feature type="compositionally biased region" description="Gly residues" evidence="1">
    <location>
        <begin position="47"/>
        <end position="59"/>
    </location>
</feature>
<reference evidence="2" key="1">
    <citation type="submission" date="2015-04" db="UniProtKB">
        <authorList>
            <consortium name="EnsemblPlants"/>
        </authorList>
    </citation>
    <scope>IDENTIFICATION</scope>
</reference>
<organism evidence="2">
    <name type="scientific">Oryza glumipatula</name>
    <dbReference type="NCBI Taxonomy" id="40148"/>
    <lineage>
        <taxon>Eukaryota</taxon>
        <taxon>Viridiplantae</taxon>
        <taxon>Streptophyta</taxon>
        <taxon>Embryophyta</taxon>
        <taxon>Tracheophyta</taxon>
        <taxon>Spermatophyta</taxon>
        <taxon>Magnoliopsida</taxon>
        <taxon>Liliopsida</taxon>
        <taxon>Poales</taxon>
        <taxon>Poaceae</taxon>
        <taxon>BOP clade</taxon>
        <taxon>Oryzoideae</taxon>
        <taxon>Oryzeae</taxon>
        <taxon>Oryzinae</taxon>
        <taxon>Oryza</taxon>
    </lineage>
</organism>
<evidence type="ECO:0000256" key="1">
    <source>
        <dbReference type="SAM" id="MobiDB-lite"/>
    </source>
</evidence>
<dbReference type="EnsemblPlants" id="OGLUM09G10740.1">
    <property type="protein sequence ID" value="OGLUM09G10740.1"/>
    <property type="gene ID" value="OGLUM09G10740"/>
</dbReference>
<protein>
    <submittedName>
        <fullName evidence="2">Uncharacterized protein</fullName>
    </submittedName>
</protein>
<reference evidence="2" key="2">
    <citation type="submission" date="2018-05" db="EMBL/GenBank/DDBJ databases">
        <title>OgluRS3 (Oryza glumaepatula Reference Sequence Version 3).</title>
        <authorList>
            <person name="Zhang J."/>
            <person name="Kudrna D."/>
            <person name="Lee S."/>
            <person name="Talag J."/>
            <person name="Welchert J."/>
            <person name="Wing R.A."/>
        </authorList>
    </citation>
    <scope>NUCLEOTIDE SEQUENCE [LARGE SCALE GENOMIC DNA]</scope>
</reference>
<proteinExistence type="predicted"/>
<sequence length="92" mass="9947">MTARGSLTDPAIVRFLLAPGTWDLWKGRRGWGMPSVLGIMAVSPPAKGGGIDWSGGVEGGSKVDDKNNESERKEDEKTDPGKKKLIWVVLIK</sequence>
<dbReference type="HOGENOM" id="CLU_2417147_0_0_1"/>
<name>A0A0E0B2Z7_9ORYZ</name>
<dbReference type="Proteomes" id="UP000026961">
    <property type="component" value="Chromosome 9"/>
</dbReference>
<dbReference type="AlphaFoldDB" id="A0A0E0B2Z7"/>
<dbReference type="Gramene" id="OGLUM09G10740.1">
    <property type="protein sequence ID" value="OGLUM09G10740.1"/>
    <property type="gene ID" value="OGLUM09G10740"/>
</dbReference>
<feature type="compositionally biased region" description="Basic and acidic residues" evidence="1">
    <location>
        <begin position="61"/>
        <end position="80"/>
    </location>
</feature>
<keyword evidence="3" id="KW-1185">Reference proteome</keyword>
<accession>A0A0E0B2Z7</accession>
<evidence type="ECO:0000313" key="3">
    <source>
        <dbReference type="Proteomes" id="UP000026961"/>
    </source>
</evidence>
<feature type="region of interest" description="Disordered" evidence="1">
    <location>
        <begin position="46"/>
        <end position="80"/>
    </location>
</feature>
<evidence type="ECO:0000313" key="2">
    <source>
        <dbReference type="EnsemblPlants" id="OGLUM09G10740.1"/>
    </source>
</evidence>